<gene>
    <name evidence="2" type="ORF">NF867_10805</name>
</gene>
<keyword evidence="3" id="KW-1185">Reference proteome</keyword>
<dbReference type="Proteomes" id="UP001155182">
    <property type="component" value="Unassembled WGS sequence"/>
</dbReference>
<sequence>MDRLQQFFWFCSGVNKEVLLKHKTEHNKYFSIGATVFFTSVFAALSGGYALWFVFSGSSLAVGFALVFGMLWGLAIFNLDRYIVSSISKHGTWFKQILQALPRLILAILVAVVIARPLELKIFDKEIRSKLKENYLLDHKSKIDTINLSFAKKYTIELNKKVVVQKEADSLDKEVKQLRYVLNQEIFGDRTNQTSGKLGYGPYAKMKEGVIIEKEKRLAFLRAEGLMLDSLIAARKEADGLNRQVILDDHALDSMANVAGFADRNRGLAQISVLRNGKDDGSTATAVLFISLLFVAFECLPVIVKLLTAKGPYDEEIFAIESVKMNDLLKDREKMIKVRNALQEKAIELELSKQLKLTEERTEAETITELSEIEDWKTQKLAHNKEIYTDQT</sequence>
<evidence type="ECO:0000313" key="2">
    <source>
        <dbReference type="EMBL" id="MCO4293354.1"/>
    </source>
</evidence>
<name>A0A9X2F2A1_9SPHI</name>
<dbReference type="InterPro" id="IPR025519">
    <property type="entry name" value="DUF4407"/>
</dbReference>
<evidence type="ECO:0000256" key="1">
    <source>
        <dbReference type="SAM" id="Phobius"/>
    </source>
</evidence>
<dbReference type="EMBL" id="JAMWYS010000035">
    <property type="protein sequence ID" value="MCO4293354.1"/>
    <property type="molecule type" value="Genomic_DNA"/>
</dbReference>
<dbReference type="AlphaFoldDB" id="A0A9X2F2A1"/>
<accession>A0A9X2F2A1</accession>
<dbReference type="RefSeq" id="WP_252587933.1">
    <property type="nucleotide sequence ID" value="NZ_JAMWYS010000035.1"/>
</dbReference>
<comment type="caution">
    <text evidence="2">The sequence shown here is derived from an EMBL/GenBank/DDBJ whole genome shotgun (WGS) entry which is preliminary data.</text>
</comment>
<feature type="transmembrane region" description="Helical" evidence="1">
    <location>
        <begin position="60"/>
        <end position="79"/>
    </location>
</feature>
<feature type="transmembrane region" description="Helical" evidence="1">
    <location>
        <begin position="29"/>
        <end position="54"/>
    </location>
</feature>
<feature type="transmembrane region" description="Helical" evidence="1">
    <location>
        <begin position="100"/>
        <end position="118"/>
    </location>
</feature>
<evidence type="ECO:0000313" key="3">
    <source>
        <dbReference type="Proteomes" id="UP001155182"/>
    </source>
</evidence>
<keyword evidence="1" id="KW-0812">Transmembrane</keyword>
<dbReference type="Pfam" id="PF14362">
    <property type="entry name" value="DUF4407"/>
    <property type="match status" value="1"/>
</dbReference>
<protein>
    <submittedName>
        <fullName evidence="2">DUF4407 domain-containing protein</fullName>
    </submittedName>
</protein>
<keyword evidence="1" id="KW-1133">Transmembrane helix</keyword>
<proteinExistence type="predicted"/>
<reference evidence="2" key="1">
    <citation type="submission" date="2022-06" db="EMBL/GenBank/DDBJ databases">
        <title>Solitalea sp. MAHUQ-68 isolated from rhizospheric soil.</title>
        <authorList>
            <person name="Huq M.A."/>
        </authorList>
    </citation>
    <scope>NUCLEOTIDE SEQUENCE</scope>
    <source>
        <strain evidence="2">MAHUQ-68</strain>
    </source>
</reference>
<organism evidence="2 3">
    <name type="scientific">Solitalea agri</name>
    <dbReference type="NCBI Taxonomy" id="2953739"/>
    <lineage>
        <taxon>Bacteria</taxon>
        <taxon>Pseudomonadati</taxon>
        <taxon>Bacteroidota</taxon>
        <taxon>Sphingobacteriia</taxon>
        <taxon>Sphingobacteriales</taxon>
        <taxon>Sphingobacteriaceae</taxon>
        <taxon>Solitalea</taxon>
    </lineage>
</organism>
<keyword evidence="1" id="KW-0472">Membrane</keyword>